<keyword evidence="4" id="KW-0479">Metal-binding</keyword>
<dbReference type="Proteomes" id="UP001235939">
    <property type="component" value="Chromosome 01"/>
</dbReference>
<dbReference type="PROSITE" id="PS00518">
    <property type="entry name" value="ZF_RING_1"/>
    <property type="match status" value="1"/>
</dbReference>
<feature type="region of interest" description="Disordered" evidence="10">
    <location>
        <begin position="561"/>
        <end position="606"/>
    </location>
</feature>
<dbReference type="PANTHER" id="PTHR12983:SF9">
    <property type="entry name" value="E3 UBIQUITIN-PROTEIN LIGASE RNF10"/>
    <property type="match status" value="1"/>
</dbReference>
<gene>
    <name evidence="12" type="ORF">LAZ67_1003046</name>
</gene>
<feature type="compositionally biased region" description="Basic residues" evidence="10">
    <location>
        <begin position="561"/>
        <end position="570"/>
    </location>
</feature>
<feature type="compositionally biased region" description="Low complexity" evidence="10">
    <location>
        <begin position="632"/>
        <end position="641"/>
    </location>
</feature>
<evidence type="ECO:0000256" key="7">
    <source>
        <dbReference type="ARBA" id="ARBA00035131"/>
    </source>
</evidence>
<dbReference type="SUPFAM" id="SSF57850">
    <property type="entry name" value="RING/U-box"/>
    <property type="match status" value="1"/>
</dbReference>
<evidence type="ECO:0000313" key="12">
    <source>
        <dbReference type="EMBL" id="UYV60999.1"/>
    </source>
</evidence>
<feature type="region of interest" description="Disordered" evidence="10">
    <location>
        <begin position="629"/>
        <end position="659"/>
    </location>
</feature>
<feature type="compositionally biased region" description="Basic and acidic residues" evidence="10">
    <location>
        <begin position="571"/>
        <end position="582"/>
    </location>
</feature>
<evidence type="ECO:0000256" key="9">
    <source>
        <dbReference type="PROSITE-ProRule" id="PRU00175"/>
    </source>
</evidence>
<evidence type="ECO:0000259" key="11">
    <source>
        <dbReference type="PROSITE" id="PS50089"/>
    </source>
</evidence>
<keyword evidence="6" id="KW-0862">Zinc</keyword>
<evidence type="ECO:0000256" key="2">
    <source>
        <dbReference type="ARBA" id="ARBA00008117"/>
    </source>
</evidence>
<proteinExistence type="inferred from homology"/>
<feature type="compositionally biased region" description="Polar residues" evidence="10">
    <location>
        <begin position="586"/>
        <end position="596"/>
    </location>
</feature>
<evidence type="ECO:0000313" key="13">
    <source>
        <dbReference type="Proteomes" id="UP001235939"/>
    </source>
</evidence>
<dbReference type="EMBL" id="CP092863">
    <property type="protein sequence ID" value="UYV60999.1"/>
    <property type="molecule type" value="Genomic_DNA"/>
</dbReference>
<keyword evidence="3" id="KW-0963">Cytoplasm</keyword>
<evidence type="ECO:0000256" key="10">
    <source>
        <dbReference type="SAM" id="MobiDB-lite"/>
    </source>
</evidence>
<dbReference type="PROSITE" id="PS50089">
    <property type="entry name" value="ZF_RING_2"/>
    <property type="match status" value="1"/>
</dbReference>
<comment type="subcellular location">
    <subcellularLocation>
        <location evidence="1">Cytoplasm</location>
    </subcellularLocation>
</comment>
<reference evidence="12 13" key="1">
    <citation type="submission" date="2022-01" db="EMBL/GenBank/DDBJ databases">
        <title>A chromosomal length assembly of Cordylochernes scorpioides.</title>
        <authorList>
            <person name="Zeh D."/>
            <person name="Zeh J."/>
        </authorList>
    </citation>
    <scope>NUCLEOTIDE SEQUENCE [LARGE SCALE GENOMIC DNA]</scope>
    <source>
        <strain evidence="12">IN4F17</strain>
        <tissue evidence="12">Whole Body</tissue>
    </source>
</reference>
<dbReference type="InterPro" id="IPR017907">
    <property type="entry name" value="Znf_RING_CS"/>
</dbReference>
<dbReference type="CDD" id="cd16536">
    <property type="entry name" value="RING-HC_RNF10"/>
    <property type="match status" value="1"/>
</dbReference>
<feature type="domain" description="RING-type" evidence="11">
    <location>
        <begin position="289"/>
        <end position="330"/>
    </location>
</feature>
<name>A0ABY6JY91_9ARAC</name>
<dbReference type="InterPro" id="IPR001841">
    <property type="entry name" value="Znf_RING"/>
</dbReference>
<sequence>MPCAAAHNMEYRHPVSLEPLQAKCIHLCRALNQAAVKKILKANQELCVCQLGKGSGLVVELVFCMKMVIITPTMGLWLAHRHAGVWLDTGGVRSSTIGRWLDYREGASESILDSGLWSSRPHHRKGCLSPSQTILVGPDHPPQISKLWRSFPPPAGRLSRNLKPTAIRGNIIVGGGGIMSLPAKENVRKKKPQINKSEGYTDLDDLKLVLTKQLTYSSPYHQQSGNKPRKLQVQLPKYNKEQFLLASCQFVISDTSTSLLDIRTTDQMIDWSLVEELRIGIYTNENVVCPICLYPPVAAKITRCGHVFCWPCILHYLALVEKTWIKCPICYEQVRREDLKTAVYTSLTTVKVGGNLGLCLMRRHRYSNLIEPPSSWKPGEETTDLAEGTRYQKILVVGREAILDIVDRETVELCHLLEKEKDTPEACFIESALELAREKQARIMSEENAAASALQPNSQHSSEEYNYFYQAQDGQYIYLHWLNVRMLLHQYGSWETSPAQIAGRVVELEHHSMTKELRNQLRYLKHLPLSTCFTVAELQLDHSLLSPETLELFQKDIKNRKQQRAKKAKNQKREEKEIEKRCRNLPGTSAIRNSSHSPPPTLQPFEFPSLLQEEPAAISSEQALNFAERLKSSSSSVAPALDDPPPPTPPKLEDFPSLAPASSVQYTQAAATSSSAISFSQILKTRTAAAPNIVNQWRGEAASANQDGGEYTPGSITLADCLIQVQNDKKKKNKKKS</sequence>
<dbReference type="PANTHER" id="PTHR12983">
    <property type="entry name" value="RING FINGER 10 FAMILY MEMBER"/>
    <property type="match status" value="1"/>
</dbReference>
<evidence type="ECO:0000256" key="6">
    <source>
        <dbReference type="ARBA" id="ARBA00022833"/>
    </source>
</evidence>
<dbReference type="InterPro" id="IPR013083">
    <property type="entry name" value="Znf_RING/FYVE/PHD"/>
</dbReference>
<organism evidence="12 13">
    <name type="scientific">Cordylochernes scorpioides</name>
    <dbReference type="NCBI Taxonomy" id="51811"/>
    <lineage>
        <taxon>Eukaryota</taxon>
        <taxon>Metazoa</taxon>
        <taxon>Ecdysozoa</taxon>
        <taxon>Arthropoda</taxon>
        <taxon>Chelicerata</taxon>
        <taxon>Arachnida</taxon>
        <taxon>Pseudoscorpiones</taxon>
        <taxon>Cheliferoidea</taxon>
        <taxon>Chernetidae</taxon>
        <taxon>Cordylochernes</taxon>
    </lineage>
</organism>
<dbReference type="Gene3D" id="3.30.40.10">
    <property type="entry name" value="Zinc/RING finger domain, C3HC4 (zinc finger)"/>
    <property type="match status" value="1"/>
</dbReference>
<evidence type="ECO:0000256" key="5">
    <source>
        <dbReference type="ARBA" id="ARBA00022771"/>
    </source>
</evidence>
<protein>
    <recommendedName>
        <fullName evidence="7">E3 ubiquitin-protein ligase RNF10</fullName>
    </recommendedName>
    <alternativeName>
        <fullName evidence="8">RING finger protein 10</fullName>
    </alternativeName>
</protein>
<dbReference type="InterPro" id="IPR039739">
    <property type="entry name" value="MAG2/RNF10"/>
</dbReference>
<evidence type="ECO:0000256" key="1">
    <source>
        <dbReference type="ARBA" id="ARBA00004496"/>
    </source>
</evidence>
<evidence type="ECO:0000256" key="4">
    <source>
        <dbReference type="ARBA" id="ARBA00022723"/>
    </source>
</evidence>
<dbReference type="SMART" id="SM00184">
    <property type="entry name" value="RING"/>
    <property type="match status" value="1"/>
</dbReference>
<accession>A0ABY6JY91</accession>
<comment type="similarity">
    <text evidence="2">Belongs to the RNF10 family.</text>
</comment>
<evidence type="ECO:0000256" key="8">
    <source>
        <dbReference type="ARBA" id="ARBA00035390"/>
    </source>
</evidence>
<dbReference type="Pfam" id="PF00097">
    <property type="entry name" value="zf-C3HC4"/>
    <property type="match status" value="1"/>
</dbReference>
<keyword evidence="13" id="KW-1185">Reference proteome</keyword>
<evidence type="ECO:0000256" key="3">
    <source>
        <dbReference type="ARBA" id="ARBA00022490"/>
    </source>
</evidence>
<dbReference type="InterPro" id="IPR018957">
    <property type="entry name" value="Znf_C3HC4_RING-type"/>
</dbReference>
<keyword evidence="5 9" id="KW-0863">Zinc-finger</keyword>